<evidence type="ECO:0000313" key="1">
    <source>
        <dbReference type="EMBL" id="KAK9294854.1"/>
    </source>
</evidence>
<dbReference type="EMBL" id="JAWNGG020000298">
    <property type="protein sequence ID" value="KAK9294854.1"/>
    <property type="molecule type" value="Genomic_DNA"/>
</dbReference>
<dbReference type="Proteomes" id="UP001432146">
    <property type="component" value="Unassembled WGS sequence"/>
</dbReference>
<proteinExistence type="predicted"/>
<accession>A0AAW0ZBI1</accession>
<keyword evidence="2" id="KW-1185">Reference proteome</keyword>
<gene>
    <name evidence="1" type="ORF">QLX08_010667</name>
</gene>
<name>A0AAW0ZBI1_9HYME</name>
<dbReference type="AlphaFoldDB" id="A0AAW0ZBI1"/>
<reference evidence="1 2" key="1">
    <citation type="submission" date="2024-05" db="EMBL/GenBank/DDBJ databases">
        <title>The nuclear and mitochondrial genome assemblies of Tetragonisca angustula (Apidae: Meliponini), a tiny yet remarkable pollinator in the Neotropics.</title>
        <authorList>
            <person name="Ferrari R."/>
            <person name="Ricardo P.C."/>
            <person name="Dias F.C."/>
            <person name="Araujo N.S."/>
            <person name="Soares D.O."/>
            <person name="Zhou Q.-S."/>
            <person name="Zhu C.-D."/>
            <person name="Coutinho L."/>
            <person name="Airas M.C."/>
            <person name="Batista T.M."/>
        </authorList>
    </citation>
    <scope>NUCLEOTIDE SEQUENCE [LARGE SCALE GENOMIC DNA]</scope>
    <source>
        <strain evidence="1">ASF017062</strain>
        <tissue evidence="1">Abdomen</tissue>
    </source>
</reference>
<protein>
    <submittedName>
        <fullName evidence="1">Uncharacterized protein</fullName>
    </submittedName>
</protein>
<comment type="caution">
    <text evidence="1">The sequence shown here is derived from an EMBL/GenBank/DDBJ whole genome shotgun (WGS) entry which is preliminary data.</text>
</comment>
<sequence length="113" mass="12725">MLYDHLSQNQTELCSTNDFLVGNFYAKKTIERAALTLSLVSRSTFATAPPPSPLAPLYLVLVSCILQFLKLHAANHPGPPGPIRTPVFLVRRNANCLFWVVEKKKRKDIEYVI</sequence>
<organism evidence="1 2">
    <name type="scientific">Tetragonisca angustula</name>
    <dbReference type="NCBI Taxonomy" id="166442"/>
    <lineage>
        <taxon>Eukaryota</taxon>
        <taxon>Metazoa</taxon>
        <taxon>Ecdysozoa</taxon>
        <taxon>Arthropoda</taxon>
        <taxon>Hexapoda</taxon>
        <taxon>Insecta</taxon>
        <taxon>Pterygota</taxon>
        <taxon>Neoptera</taxon>
        <taxon>Endopterygota</taxon>
        <taxon>Hymenoptera</taxon>
        <taxon>Apocrita</taxon>
        <taxon>Aculeata</taxon>
        <taxon>Apoidea</taxon>
        <taxon>Anthophila</taxon>
        <taxon>Apidae</taxon>
        <taxon>Tetragonisca</taxon>
    </lineage>
</organism>
<evidence type="ECO:0000313" key="2">
    <source>
        <dbReference type="Proteomes" id="UP001432146"/>
    </source>
</evidence>